<dbReference type="InterPro" id="IPR011009">
    <property type="entry name" value="Kinase-like_dom_sf"/>
</dbReference>
<reference evidence="3 4" key="2">
    <citation type="submission" date="2013-02" db="EMBL/GenBank/DDBJ databases">
        <title>The Genome Sequence of Plasmodium falciparum Vietnam Oak-Knoll (FVO).</title>
        <authorList>
            <consortium name="The Broad Institute Genome Sequencing Platform"/>
            <consortium name="The Broad Institute Genome Sequencing Center for Infectious Disease"/>
            <person name="Neafsey D."/>
            <person name="Cheeseman I."/>
            <person name="Volkman S."/>
            <person name="Adams J."/>
            <person name="Walker B."/>
            <person name="Young S.K."/>
            <person name="Zeng Q."/>
            <person name="Gargeya S."/>
            <person name="Fitzgerald M."/>
            <person name="Haas B."/>
            <person name="Abouelleil A."/>
            <person name="Alvarado L."/>
            <person name="Arachchi H.M."/>
            <person name="Berlin A.M."/>
            <person name="Chapman S.B."/>
            <person name="Dewar J."/>
            <person name="Goldberg J."/>
            <person name="Griggs A."/>
            <person name="Gujja S."/>
            <person name="Hansen M."/>
            <person name="Howarth C."/>
            <person name="Imamovic A."/>
            <person name="Larimer J."/>
            <person name="McCowan C."/>
            <person name="Murphy C."/>
            <person name="Neiman D."/>
            <person name="Pearson M."/>
            <person name="Priest M."/>
            <person name="Roberts A."/>
            <person name="Saif S."/>
            <person name="Shea T."/>
            <person name="Sisk P."/>
            <person name="Sykes S."/>
            <person name="Wortman J."/>
            <person name="Nusbaum C."/>
            <person name="Birren B."/>
        </authorList>
    </citation>
    <scope>NUCLEOTIDE SEQUENCE [LARGE SCALE GENOMIC DNA]</scope>
    <source>
        <strain evidence="4">Vietnam Oak-Knoll (FVO)</strain>
    </source>
</reference>
<sequence>MNNVNNMNNVNSLNHMNCLNHMNNNNINSVSTYVKHSLNLNNKNDFNKNAQDESFQVNKNTYINNGNNNYLENVRNAHNNYLENVRNGHNNYNSFSNIPNNNMKENYYHNNLNIASNNKNIPNNSVNNNNCMYNKNEKLHDINNNKMDFLKCHVDDRLSMGSDTMNNAAHPYKNSVLMNPSRKTRNSKNEEILNFIEDNGNMNERILSDVHMDDQINERRFISKDNLIIKCESNHDINYIDKNQKIESGQIIDNMNNMKNNTFYQNNKIIPKNYVYNNKNIGDINNVVLLKTSLNYKGIINADKKMEQANKNYVENNIDMSNLNSPILNHNIQGSINVPVKYNPEVVINNELHKSMKYMNSIDNNSKSNNNINVNVNVNNNNNNNNSISISNNYSISNNNSISNNYYNHELQGGNRIISSYNSNENMKNINVKNGNNNNIINGVKNMHNNNLICYRNMDCHNYIINQHSNSIPEKYSKSKQSIGNYNMKNKNVPNVLENIGACNNHLGKGFYVNKHSHINDNKQNSYDVEQGNYKYISNSSDLTKKKKKNHENMFRMSKSQLLSLESDIKYLQSLTSYMIKPKDLYFETFEEIDVFSYDKNDEYINNIINGNSNNNNNNNNNISNNNFLNSDGMHILNNGSGKDYGLNGCKIMNKDFFNGKMKREIRKTKYYTNKYSNKLKYTVIEEGSFGVVYKGWYKGMHVAVKVPVDKMARQDPYGLTKRSINEWKILAKCDHPNIIKLCGGIIHSYFDIWLVTKLVNGLDLHTIKNNMNKDEKVLGIDISLKMCRQLAEVINFLHTPIKNKKNVIIHRDIKPENLIIDSDWNIHLCDFGDAEECEDGIVTNVSGATWIYAPPELLTCHPLKQSSDYNFLDHTKLSYKWDIWSMGCVFQEMMNLPSPFQHYIITFDESDQIYEKLVDVFTKKLPPCIHSKIENSPFADIIRLCLNYDPNLRPTASEIVQLLNQPDEYLLLKRK</sequence>
<dbReference type="Gene3D" id="3.30.200.20">
    <property type="entry name" value="Phosphorylase Kinase, domain 1"/>
    <property type="match status" value="1"/>
</dbReference>
<dbReference type="EMBL" id="KI925078">
    <property type="protein sequence ID" value="ETW18667.1"/>
    <property type="molecule type" value="Genomic_DNA"/>
</dbReference>
<dbReference type="Proteomes" id="UP000030690">
    <property type="component" value="Unassembled WGS sequence"/>
</dbReference>
<evidence type="ECO:0000313" key="3">
    <source>
        <dbReference type="EMBL" id="ETW18667.1"/>
    </source>
</evidence>
<dbReference type="PROSITE" id="PS50011">
    <property type="entry name" value="PROTEIN_KINASE_DOM"/>
    <property type="match status" value="1"/>
</dbReference>
<dbReference type="SUPFAM" id="SSF56112">
    <property type="entry name" value="Protein kinase-like (PK-like)"/>
    <property type="match status" value="1"/>
</dbReference>
<evidence type="ECO:0000256" key="1">
    <source>
        <dbReference type="SAM" id="MobiDB-lite"/>
    </source>
</evidence>
<dbReference type="OrthoDB" id="10252354at2759"/>
<accession>A0A024V7Z0</accession>
<dbReference type="PANTHER" id="PTHR34495">
    <property type="entry name" value="UNC-51-LIKE AUTOPHAGY-ACTIVATING KINASE 1A"/>
    <property type="match status" value="1"/>
</dbReference>
<keyword evidence="3" id="KW-0808">Transferase</keyword>
<dbReference type="AlphaFoldDB" id="A0A024V7Z0"/>
<evidence type="ECO:0000259" key="2">
    <source>
        <dbReference type="PROSITE" id="PS50011"/>
    </source>
</evidence>
<organism evidence="3 4">
    <name type="scientific">Plasmodium falciparum Vietnam Oak-Knoll</name>
    <name type="common">FVO</name>
    <dbReference type="NCBI Taxonomy" id="1036723"/>
    <lineage>
        <taxon>Eukaryota</taxon>
        <taxon>Sar</taxon>
        <taxon>Alveolata</taxon>
        <taxon>Apicomplexa</taxon>
        <taxon>Aconoidasida</taxon>
        <taxon>Haemosporida</taxon>
        <taxon>Plasmodiidae</taxon>
        <taxon>Plasmodium</taxon>
        <taxon>Plasmodium (Laverania)</taxon>
    </lineage>
</organism>
<dbReference type="PANTHER" id="PTHR34495:SF4">
    <property type="entry name" value="UNC-51 LIKE AUTOPHAGY ACTIVATING KINASE 1A"/>
    <property type="match status" value="1"/>
</dbReference>
<dbReference type="InterPro" id="IPR008271">
    <property type="entry name" value="Ser/Thr_kinase_AS"/>
</dbReference>
<protein>
    <submittedName>
        <fullName evidence="3">Serine/threonine protein kinase</fullName>
    </submittedName>
</protein>
<name>A0A024V7Z0_PLAFA</name>
<evidence type="ECO:0000313" key="4">
    <source>
        <dbReference type="Proteomes" id="UP000030690"/>
    </source>
</evidence>
<dbReference type="PROSITE" id="PS00108">
    <property type="entry name" value="PROTEIN_KINASE_ST"/>
    <property type="match status" value="1"/>
</dbReference>
<dbReference type="CDD" id="cd00180">
    <property type="entry name" value="PKc"/>
    <property type="match status" value="1"/>
</dbReference>
<reference evidence="3 4" key="1">
    <citation type="submission" date="2013-02" db="EMBL/GenBank/DDBJ databases">
        <title>The Genome Annotation of Plasmodium falciparum Vietnam Oak-Knoll (FVO).</title>
        <authorList>
            <consortium name="The Broad Institute Genome Sequencing Platform"/>
            <consortium name="The Broad Institute Genome Sequencing Center for Infectious Disease"/>
            <person name="Neafsey D."/>
            <person name="Hoffman S."/>
            <person name="Volkman S."/>
            <person name="Rosenthal P."/>
            <person name="Walker B."/>
            <person name="Young S.K."/>
            <person name="Zeng Q."/>
            <person name="Gargeya S."/>
            <person name="Fitzgerald M."/>
            <person name="Haas B."/>
            <person name="Abouelleil A."/>
            <person name="Allen A.W."/>
            <person name="Alvarado L."/>
            <person name="Arachchi H.M."/>
            <person name="Berlin A.M."/>
            <person name="Chapman S.B."/>
            <person name="Gainer-Dewar J."/>
            <person name="Goldberg J."/>
            <person name="Griggs A."/>
            <person name="Gujja S."/>
            <person name="Hansen M."/>
            <person name="Howarth C."/>
            <person name="Imamovic A."/>
            <person name="Ireland A."/>
            <person name="Larimer J."/>
            <person name="McCowan C."/>
            <person name="Murphy C."/>
            <person name="Pearson M."/>
            <person name="Poon T.W."/>
            <person name="Priest M."/>
            <person name="Roberts A."/>
            <person name="Saif S."/>
            <person name="Shea T."/>
            <person name="Sisk P."/>
            <person name="Sykes S."/>
            <person name="Wortman J."/>
            <person name="Nusbaum C."/>
            <person name="Birren B."/>
        </authorList>
    </citation>
    <scope>NUCLEOTIDE SEQUENCE [LARGE SCALE GENOMIC DNA]</scope>
    <source>
        <strain evidence="4">Vietnam Oak-Knoll (FVO)</strain>
    </source>
</reference>
<feature type="domain" description="Protein kinase" evidence="2">
    <location>
        <begin position="679"/>
        <end position="971"/>
    </location>
</feature>
<keyword evidence="3" id="KW-0418">Kinase</keyword>
<keyword evidence="3" id="KW-0723">Serine/threonine-protein kinase</keyword>
<dbReference type="GO" id="GO:0005524">
    <property type="term" value="F:ATP binding"/>
    <property type="evidence" value="ECO:0007669"/>
    <property type="project" value="InterPro"/>
</dbReference>
<dbReference type="Pfam" id="PF00069">
    <property type="entry name" value="Pkinase"/>
    <property type="match status" value="1"/>
</dbReference>
<gene>
    <name evidence="3" type="ORF">PFFVO_02563</name>
</gene>
<feature type="region of interest" description="Disordered" evidence="1">
    <location>
        <begin position="165"/>
        <end position="184"/>
    </location>
</feature>
<dbReference type="GO" id="GO:0004674">
    <property type="term" value="F:protein serine/threonine kinase activity"/>
    <property type="evidence" value="ECO:0007669"/>
    <property type="project" value="UniProtKB-KW"/>
</dbReference>
<dbReference type="SMART" id="SM00220">
    <property type="entry name" value="S_TKc"/>
    <property type="match status" value="1"/>
</dbReference>
<proteinExistence type="predicted"/>
<dbReference type="Gene3D" id="1.10.510.10">
    <property type="entry name" value="Transferase(Phosphotransferase) domain 1"/>
    <property type="match status" value="1"/>
</dbReference>
<dbReference type="InterPro" id="IPR000719">
    <property type="entry name" value="Prot_kinase_dom"/>
</dbReference>